<keyword evidence="4" id="KW-0411">Iron-sulfur</keyword>
<dbReference type="InterPro" id="IPR007197">
    <property type="entry name" value="rSAM"/>
</dbReference>
<dbReference type="Gene3D" id="3.20.20.70">
    <property type="entry name" value="Aldolase class I"/>
    <property type="match status" value="1"/>
</dbReference>
<accession>A6NRZ1</accession>
<organism evidence="6 7">
    <name type="scientific">Pseudoflavonifractor capillosus ATCC 29799</name>
    <dbReference type="NCBI Taxonomy" id="411467"/>
    <lineage>
        <taxon>Bacteria</taxon>
        <taxon>Bacillati</taxon>
        <taxon>Bacillota</taxon>
        <taxon>Clostridia</taxon>
        <taxon>Eubacteriales</taxon>
        <taxon>Oscillospiraceae</taxon>
        <taxon>Pseudoflavonifractor</taxon>
    </lineage>
</organism>
<dbReference type="PANTHER" id="PTHR43306">
    <property type="entry name" value="7,8-DIHYDRO-6-HYDROXYMETHYLPTERIN DIMETHYLTRANSFERASE"/>
    <property type="match status" value="1"/>
</dbReference>
<feature type="domain" description="Radical SAM core" evidence="5">
    <location>
        <begin position="1"/>
        <end position="204"/>
    </location>
</feature>
<gene>
    <name evidence="6" type="ORF">BACCAP_00969</name>
</gene>
<dbReference type="Proteomes" id="UP000003639">
    <property type="component" value="Unassembled WGS sequence"/>
</dbReference>
<dbReference type="SFLD" id="SFLDG01067">
    <property type="entry name" value="SPASM/twitch_domain_containing"/>
    <property type="match status" value="1"/>
</dbReference>
<evidence type="ECO:0000313" key="7">
    <source>
        <dbReference type="Proteomes" id="UP000003639"/>
    </source>
</evidence>
<dbReference type="STRING" id="411467.BACCAP_00969"/>
<dbReference type="AlphaFoldDB" id="A6NRZ1"/>
<evidence type="ECO:0000259" key="5">
    <source>
        <dbReference type="PROSITE" id="PS51918"/>
    </source>
</evidence>
<proteinExistence type="predicted"/>
<sequence>MANIMLTYRCNLKCPYCFANEFVNHSKYDITIDAFKKALAFLKTSGNTHIGLIGGEPTIHDKFGEILQILADDPGVETVTIYTNGISMDSCLPFLENQKFSLLINCNSPKDIGKQQFVRLQENLDRIFRIPEVWKRVNLGINLYKNDLDYTYILNLLTRHNLHRVRTSVTVPNMDEGKKANSLTYLKSRKDYILKFITDCADHDVAPYYDCNIIPQCVWSDEQKQTIEAIISKFKLKNTNLRGDHSFCRPVVDILPNLTAVRCFGTSDFTKVAIEDFRCLSDLQNYYVNLVDCHMTSCMKEDACRGCYERKTLRCTAGCMAFARDELLSKITTEDNR</sequence>
<dbReference type="CDD" id="cd01335">
    <property type="entry name" value="Radical_SAM"/>
    <property type="match status" value="1"/>
</dbReference>
<dbReference type="RefSeq" id="WP_006571518.1">
    <property type="nucleotide sequence ID" value="NZ_AAXG02000007.1"/>
</dbReference>
<dbReference type="EMBL" id="AAXG02000007">
    <property type="protein sequence ID" value="EDN01029.1"/>
    <property type="molecule type" value="Genomic_DNA"/>
</dbReference>
<evidence type="ECO:0000256" key="4">
    <source>
        <dbReference type="ARBA" id="ARBA00023014"/>
    </source>
</evidence>
<evidence type="ECO:0000313" key="6">
    <source>
        <dbReference type="EMBL" id="EDN01029.1"/>
    </source>
</evidence>
<keyword evidence="1" id="KW-0949">S-adenosyl-L-methionine</keyword>
<evidence type="ECO:0000256" key="2">
    <source>
        <dbReference type="ARBA" id="ARBA00022723"/>
    </source>
</evidence>
<dbReference type="OrthoDB" id="9782387at2"/>
<dbReference type="SFLD" id="SFLDS00029">
    <property type="entry name" value="Radical_SAM"/>
    <property type="match status" value="1"/>
</dbReference>
<dbReference type="PANTHER" id="PTHR43306:SF1">
    <property type="entry name" value="7,8-DIHYDRO-6-HYDROXYMETHYLPTERIN DIMETHYLTRANSFERASE"/>
    <property type="match status" value="1"/>
</dbReference>
<keyword evidence="3" id="KW-0408">Iron</keyword>
<dbReference type="GO" id="GO:0046872">
    <property type="term" value="F:metal ion binding"/>
    <property type="evidence" value="ECO:0007669"/>
    <property type="project" value="UniProtKB-KW"/>
</dbReference>
<reference evidence="6 7" key="1">
    <citation type="submission" date="2007-04" db="EMBL/GenBank/DDBJ databases">
        <authorList>
            <person name="Fulton L."/>
            <person name="Clifton S."/>
            <person name="Fulton B."/>
            <person name="Xu J."/>
            <person name="Minx P."/>
            <person name="Pepin K.H."/>
            <person name="Johnson M."/>
            <person name="Thiruvilangam P."/>
            <person name="Bhonagiri V."/>
            <person name="Nash W.E."/>
            <person name="Mardis E.R."/>
            <person name="Wilson R.K."/>
        </authorList>
    </citation>
    <scope>NUCLEOTIDE SEQUENCE [LARGE SCALE GENOMIC DNA]</scope>
    <source>
        <strain evidence="6 7">ATCC 29799</strain>
    </source>
</reference>
<dbReference type="GO" id="GO:0003824">
    <property type="term" value="F:catalytic activity"/>
    <property type="evidence" value="ECO:0007669"/>
    <property type="project" value="InterPro"/>
</dbReference>
<dbReference type="PROSITE" id="PS51918">
    <property type="entry name" value="RADICAL_SAM"/>
    <property type="match status" value="1"/>
</dbReference>
<reference evidence="6 7" key="2">
    <citation type="submission" date="2007-06" db="EMBL/GenBank/DDBJ databases">
        <title>Draft genome sequence of Pseudoflavonifractor capillosus ATCC 29799.</title>
        <authorList>
            <person name="Sudarsanam P."/>
            <person name="Ley R."/>
            <person name="Guruge J."/>
            <person name="Turnbaugh P.J."/>
            <person name="Mahowald M."/>
            <person name="Liep D."/>
            <person name="Gordon J."/>
        </authorList>
    </citation>
    <scope>NUCLEOTIDE SEQUENCE [LARGE SCALE GENOMIC DNA]</scope>
    <source>
        <strain evidence="6 7">ATCC 29799</strain>
    </source>
</reference>
<name>A6NRZ1_9FIRM</name>
<dbReference type="GO" id="GO:0051536">
    <property type="term" value="F:iron-sulfur cluster binding"/>
    <property type="evidence" value="ECO:0007669"/>
    <property type="project" value="UniProtKB-KW"/>
</dbReference>
<keyword evidence="7" id="KW-1185">Reference proteome</keyword>
<dbReference type="SUPFAM" id="SSF102114">
    <property type="entry name" value="Radical SAM enzymes"/>
    <property type="match status" value="1"/>
</dbReference>
<dbReference type="InterPro" id="IPR058240">
    <property type="entry name" value="rSAM_sf"/>
</dbReference>
<protein>
    <submittedName>
        <fullName evidence="6">Radical SAM domain protein</fullName>
    </submittedName>
</protein>
<dbReference type="Pfam" id="PF04055">
    <property type="entry name" value="Radical_SAM"/>
    <property type="match status" value="1"/>
</dbReference>
<evidence type="ECO:0000256" key="3">
    <source>
        <dbReference type="ARBA" id="ARBA00023004"/>
    </source>
</evidence>
<comment type="caution">
    <text evidence="6">The sequence shown here is derived from an EMBL/GenBank/DDBJ whole genome shotgun (WGS) entry which is preliminary data.</text>
</comment>
<keyword evidence="2" id="KW-0479">Metal-binding</keyword>
<dbReference type="InterPro" id="IPR034474">
    <property type="entry name" value="Methyltransferase_Class_D"/>
</dbReference>
<dbReference type="eggNOG" id="COG0641">
    <property type="taxonomic scope" value="Bacteria"/>
</dbReference>
<dbReference type="InterPro" id="IPR013785">
    <property type="entry name" value="Aldolase_TIM"/>
</dbReference>
<evidence type="ECO:0000256" key="1">
    <source>
        <dbReference type="ARBA" id="ARBA00022691"/>
    </source>
</evidence>